<keyword evidence="3" id="KW-1185">Reference proteome</keyword>
<gene>
    <name evidence="2" type="ORF">FHU38_001671</name>
</gene>
<dbReference type="Gene3D" id="1.10.3300.10">
    <property type="entry name" value="Jann2411-like domain"/>
    <property type="match status" value="1"/>
</dbReference>
<dbReference type="InterPro" id="IPR023286">
    <property type="entry name" value="ABATE_dom_sf"/>
</dbReference>
<dbReference type="EMBL" id="JAAOYM010000001">
    <property type="protein sequence ID" value="NIJ11327.1"/>
    <property type="molecule type" value="Genomic_DNA"/>
</dbReference>
<comment type="caution">
    <text evidence="2">The sequence shown here is derived from an EMBL/GenBank/DDBJ whole genome shotgun (WGS) entry which is preliminary data.</text>
</comment>
<dbReference type="PANTHER" id="PTHR35525:SF3">
    <property type="entry name" value="BLL6575 PROTEIN"/>
    <property type="match status" value="1"/>
</dbReference>
<dbReference type="PANTHER" id="PTHR35525">
    <property type="entry name" value="BLL6575 PROTEIN"/>
    <property type="match status" value="1"/>
</dbReference>
<dbReference type="SUPFAM" id="SSF160904">
    <property type="entry name" value="Jann2411-like"/>
    <property type="match status" value="1"/>
</dbReference>
<dbReference type="Pfam" id="PF07336">
    <property type="entry name" value="ABATE"/>
    <property type="match status" value="1"/>
</dbReference>
<dbReference type="RefSeq" id="WP_167168471.1">
    <property type="nucleotide sequence ID" value="NZ_JAAOYM010000001.1"/>
</dbReference>
<dbReference type="InterPro" id="IPR010852">
    <property type="entry name" value="ABATE"/>
</dbReference>
<evidence type="ECO:0000259" key="1">
    <source>
        <dbReference type="Pfam" id="PF11706"/>
    </source>
</evidence>
<reference evidence="2 3" key="1">
    <citation type="submission" date="2020-03" db="EMBL/GenBank/DDBJ databases">
        <title>Sequencing the genomes of 1000 actinobacteria strains.</title>
        <authorList>
            <person name="Klenk H.-P."/>
        </authorList>
    </citation>
    <scope>NUCLEOTIDE SEQUENCE [LARGE SCALE GENOMIC DNA]</scope>
    <source>
        <strain evidence="2 3">DSM 45685</strain>
    </source>
</reference>
<protein>
    <submittedName>
        <fullName evidence="2">Putative RNA-binding Zn ribbon-like protein</fullName>
    </submittedName>
</protein>
<name>A0A7X5UNM3_9PSEU</name>
<dbReference type="Pfam" id="PF11706">
    <property type="entry name" value="zf-CGNR"/>
    <property type="match status" value="1"/>
</dbReference>
<proteinExistence type="predicted"/>
<organism evidence="2 3">
    <name type="scientific">Saccharomonospora amisosensis</name>
    <dbReference type="NCBI Taxonomy" id="1128677"/>
    <lineage>
        <taxon>Bacteria</taxon>
        <taxon>Bacillati</taxon>
        <taxon>Actinomycetota</taxon>
        <taxon>Actinomycetes</taxon>
        <taxon>Pseudonocardiales</taxon>
        <taxon>Pseudonocardiaceae</taxon>
        <taxon>Saccharomonospora</taxon>
    </lineage>
</organism>
<evidence type="ECO:0000313" key="2">
    <source>
        <dbReference type="EMBL" id="NIJ11327.1"/>
    </source>
</evidence>
<dbReference type="InterPro" id="IPR021005">
    <property type="entry name" value="Znf_CGNR"/>
</dbReference>
<feature type="domain" description="Zinc finger CGNR" evidence="1">
    <location>
        <begin position="130"/>
        <end position="172"/>
    </location>
</feature>
<dbReference type="Proteomes" id="UP000545493">
    <property type="component" value="Unassembled WGS sequence"/>
</dbReference>
<evidence type="ECO:0000313" key="3">
    <source>
        <dbReference type="Proteomes" id="UP000545493"/>
    </source>
</evidence>
<sequence>MSFSRTDAPGELRALERFCNSARLLSTEDALITPASAGEWLRAQGIEVGELSRKEHEQVVGLRETIRDHLGGEDRVAELNRLAKTMLAGPRWAPDGEPVLPAKRAGALDTYLGSLLALVFAAGLTGELERLKTCRNPDCRWVFYDRSPARNSVWCSMDICGARHKMRTYRSRLAR</sequence>
<dbReference type="AlphaFoldDB" id="A0A7X5UNM3"/>
<accession>A0A7X5UNM3</accession>